<name>A0A9D1DML6_9FIRM</name>
<sequence length="283" mass="30508">MNIGKEKYDAIPIPAELDAVITASMRRAERAGRLRSLRRFAASAAAVVCVLFACANIMPIYTYAAQIPILGSIVQVLQIGSGGELTDSAQGKVEDRGEGVLLSFEGASGELSAAPHYSVTRFSAPNRLELTLSGVRKIDFDALFKSLLGTEAVRDAYRMMVLDDSSYGIVIVLNEGWSCEITEYSDPGALMLNFIESAPSGEDEVYYLRSEAMTYTDELGLLCEEYHAEAATQLRTLSGEYIVTIGQYATRAEAEEALAALNEMHGESGFFVASGAPGDTPEN</sequence>
<keyword evidence="1" id="KW-0472">Membrane</keyword>
<keyword evidence="1" id="KW-1133">Transmembrane helix</keyword>
<comment type="caution">
    <text evidence="2">The sequence shown here is derived from an EMBL/GenBank/DDBJ whole genome shotgun (WGS) entry which is preliminary data.</text>
</comment>
<evidence type="ECO:0000313" key="3">
    <source>
        <dbReference type="Proteomes" id="UP000824238"/>
    </source>
</evidence>
<accession>A0A9D1DML6</accession>
<reference evidence="2" key="2">
    <citation type="journal article" date="2021" name="PeerJ">
        <title>Extensive microbial diversity within the chicken gut microbiome revealed by metagenomics and culture.</title>
        <authorList>
            <person name="Gilroy R."/>
            <person name="Ravi A."/>
            <person name="Getino M."/>
            <person name="Pursley I."/>
            <person name="Horton D.L."/>
            <person name="Alikhan N.F."/>
            <person name="Baker D."/>
            <person name="Gharbi K."/>
            <person name="Hall N."/>
            <person name="Watson M."/>
            <person name="Adriaenssens E.M."/>
            <person name="Foster-Nyarko E."/>
            <person name="Jarju S."/>
            <person name="Secka A."/>
            <person name="Antonio M."/>
            <person name="Oren A."/>
            <person name="Chaudhuri R.R."/>
            <person name="La Ragione R."/>
            <person name="Hildebrand F."/>
            <person name="Pallen M.J."/>
        </authorList>
    </citation>
    <scope>NUCLEOTIDE SEQUENCE</scope>
    <source>
        <strain evidence="2">ChiGjej3B3-7149</strain>
    </source>
</reference>
<evidence type="ECO:0008006" key="4">
    <source>
        <dbReference type="Google" id="ProtNLM"/>
    </source>
</evidence>
<gene>
    <name evidence="2" type="ORF">IAD36_08695</name>
</gene>
<keyword evidence="1" id="KW-0812">Transmembrane</keyword>
<proteinExistence type="predicted"/>
<evidence type="ECO:0000313" key="2">
    <source>
        <dbReference type="EMBL" id="HIR55655.1"/>
    </source>
</evidence>
<protein>
    <recommendedName>
        <fullName evidence="4">SPOR domain-containing protein</fullName>
    </recommendedName>
</protein>
<dbReference type="Proteomes" id="UP000824238">
    <property type="component" value="Unassembled WGS sequence"/>
</dbReference>
<dbReference type="AlphaFoldDB" id="A0A9D1DML6"/>
<feature type="transmembrane region" description="Helical" evidence="1">
    <location>
        <begin position="40"/>
        <end position="64"/>
    </location>
</feature>
<organism evidence="2 3">
    <name type="scientific">Candidatus Scatomorpha intestinigallinarum</name>
    <dbReference type="NCBI Taxonomy" id="2840923"/>
    <lineage>
        <taxon>Bacteria</taxon>
        <taxon>Bacillati</taxon>
        <taxon>Bacillota</taxon>
        <taxon>Clostridia</taxon>
        <taxon>Eubacteriales</taxon>
        <taxon>Candidatus Scatomorpha</taxon>
    </lineage>
</organism>
<dbReference type="EMBL" id="DVHH01000208">
    <property type="protein sequence ID" value="HIR55655.1"/>
    <property type="molecule type" value="Genomic_DNA"/>
</dbReference>
<reference evidence="2" key="1">
    <citation type="submission" date="2020-10" db="EMBL/GenBank/DDBJ databases">
        <authorList>
            <person name="Gilroy R."/>
        </authorList>
    </citation>
    <scope>NUCLEOTIDE SEQUENCE</scope>
    <source>
        <strain evidence="2">ChiGjej3B3-7149</strain>
    </source>
</reference>
<evidence type="ECO:0000256" key="1">
    <source>
        <dbReference type="SAM" id="Phobius"/>
    </source>
</evidence>